<feature type="transmembrane region" description="Helical" evidence="2">
    <location>
        <begin position="129"/>
        <end position="145"/>
    </location>
</feature>
<feature type="transmembrane region" description="Helical" evidence="2">
    <location>
        <begin position="49"/>
        <end position="69"/>
    </location>
</feature>
<feature type="domain" description="Prepilin type IV endopeptidase peptidase" evidence="3">
    <location>
        <begin position="84"/>
        <end position="186"/>
    </location>
</feature>
<feature type="transmembrane region" description="Helical" evidence="2">
    <location>
        <begin position="172"/>
        <end position="192"/>
    </location>
</feature>
<organism evidence="4 5">
    <name type="scientific">Anaerovibrio slackiae</name>
    <dbReference type="NCBI Taxonomy" id="2652309"/>
    <lineage>
        <taxon>Bacteria</taxon>
        <taxon>Bacillati</taxon>
        <taxon>Bacillota</taxon>
        <taxon>Negativicutes</taxon>
        <taxon>Selenomonadales</taxon>
        <taxon>Selenomonadaceae</taxon>
        <taxon>Anaerovibrio</taxon>
    </lineage>
</organism>
<protein>
    <submittedName>
        <fullName evidence="4">Prepilin peptidase</fullName>
    </submittedName>
</protein>
<proteinExistence type="inferred from homology"/>
<dbReference type="AlphaFoldDB" id="A0A6I2UD57"/>
<evidence type="ECO:0000313" key="5">
    <source>
        <dbReference type="Proteomes" id="UP000433181"/>
    </source>
</evidence>
<dbReference type="GO" id="GO:0006465">
    <property type="term" value="P:signal peptide processing"/>
    <property type="evidence" value="ECO:0007669"/>
    <property type="project" value="TreeGrafter"/>
</dbReference>
<comment type="similarity">
    <text evidence="1">Belongs to the peptidase A24 family.</text>
</comment>
<comment type="caution">
    <text evidence="4">The sequence shown here is derived from an EMBL/GenBank/DDBJ whole genome shotgun (WGS) entry which is preliminary data.</text>
</comment>
<evidence type="ECO:0000256" key="2">
    <source>
        <dbReference type="SAM" id="Phobius"/>
    </source>
</evidence>
<reference evidence="4 5" key="1">
    <citation type="submission" date="2019-08" db="EMBL/GenBank/DDBJ databases">
        <title>In-depth cultivation of the pig gut microbiome towards novel bacterial diversity and tailored functional studies.</title>
        <authorList>
            <person name="Wylensek D."/>
            <person name="Hitch T.C.A."/>
            <person name="Clavel T."/>
        </authorList>
    </citation>
    <scope>NUCLEOTIDE SEQUENCE [LARGE SCALE GENOMIC DNA]</scope>
    <source>
        <strain evidence="4 5">WCA-693-APC-5D-A</strain>
    </source>
</reference>
<sequence length="220" mass="23822">MTNSVFTIILIFFILNVGLLSKWLSYLFQENSKELSFPAELGYSWLARAVKILLLSIPVWLAAACTAGSSNAGCSAAEALFFAIYTVFLLTMLCSDIEQQIIFDKQLALFAMFGLLRSLLFSLPWEQHLLAALSGSLAFLLLAILTRGGIGGGDIKLIAALGLWLGGEALKLTALGGIMIGGLWALCAILVKKKKRTDFIPYAPSFILAAFAAYILHILP</sequence>
<feature type="transmembrane region" description="Helical" evidence="2">
    <location>
        <begin position="6"/>
        <end position="28"/>
    </location>
</feature>
<keyword evidence="2" id="KW-1133">Transmembrane helix</keyword>
<dbReference type="Proteomes" id="UP000433181">
    <property type="component" value="Unassembled WGS sequence"/>
</dbReference>
<dbReference type="Pfam" id="PF01478">
    <property type="entry name" value="Peptidase_A24"/>
    <property type="match status" value="1"/>
</dbReference>
<dbReference type="Gene3D" id="1.20.120.1220">
    <property type="match status" value="1"/>
</dbReference>
<dbReference type="EMBL" id="VUNR01000024">
    <property type="protein sequence ID" value="MSU09478.1"/>
    <property type="molecule type" value="Genomic_DNA"/>
</dbReference>
<evidence type="ECO:0000259" key="3">
    <source>
        <dbReference type="Pfam" id="PF01478"/>
    </source>
</evidence>
<dbReference type="GO" id="GO:0005886">
    <property type="term" value="C:plasma membrane"/>
    <property type="evidence" value="ECO:0007669"/>
    <property type="project" value="TreeGrafter"/>
</dbReference>
<evidence type="ECO:0000256" key="1">
    <source>
        <dbReference type="ARBA" id="ARBA00005801"/>
    </source>
</evidence>
<feature type="transmembrane region" description="Helical" evidence="2">
    <location>
        <begin position="199"/>
        <end position="219"/>
    </location>
</feature>
<dbReference type="GO" id="GO:0004190">
    <property type="term" value="F:aspartic-type endopeptidase activity"/>
    <property type="evidence" value="ECO:0007669"/>
    <property type="project" value="InterPro"/>
</dbReference>
<keyword evidence="5" id="KW-1185">Reference proteome</keyword>
<keyword evidence="2" id="KW-0812">Transmembrane</keyword>
<dbReference type="InterPro" id="IPR050882">
    <property type="entry name" value="Prepilin_peptidase/N-MTase"/>
</dbReference>
<dbReference type="RefSeq" id="WP_154407649.1">
    <property type="nucleotide sequence ID" value="NZ_VUNR01000024.1"/>
</dbReference>
<dbReference type="PANTHER" id="PTHR30487:SF0">
    <property type="entry name" value="PREPILIN LEADER PEPTIDASE_N-METHYLTRANSFERASE-RELATED"/>
    <property type="match status" value="1"/>
</dbReference>
<dbReference type="GeneID" id="96779426"/>
<dbReference type="InterPro" id="IPR000045">
    <property type="entry name" value="Prepilin_IV_endopep_pep"/>
</dbReference>
<evidence type="ECO:0000313" key="4">
    <source>
        <dbReference type="EMBL" id="MSU09478.1"/>
    </source>
</evidence>
<feature type="transmembrane region" description="Helical" evidence="2">
    <location>
        <begin position="107"/>
        <end position="123"/>
    </location>
</feature>
<name>A0A6I2UD57_9FIRM</name>
<gene>
    <name evidence="4" type="ORF">FYJ84_10850</name>
</gene>
<keyword evidence="2" id="KW-0472">Membrane</keyword>
<feature type="transmembrane region" description="Helical" evidence="2">
    <location>
        <begin position="75"/>
        <end position="95"/>
    </location>
</feature>
<accession>A0A6I2UD57</accession>
<dbReference type="PANTHER" id="PTHR30487">
    <property type="entry name" value="TYPE 4 PREPILIN-LIKE PROTEINS LEADER PEPTIDE-PROCESSING ENZYME"/>
    <property type="match status" value="1"/>
</dbReference>